<keyword evidence="2" id="KW-0805">Transcription regulation</keyword>
<dbReference type="GO" id="GO:0005829">
    <property type="term" value="C:cytosol"/>
    <property type="evidence" value="ECO:0007669"/>
    <property type="project" value="TreeGrafter"/>
</dbReference>
<dbReference type="InterPro" id="IPR036388">
    <property type="entry name" value="WH-like_DNA-bd_sf"/>
</dbReference>
<comment type="caution">
    <text evidence="6">The sequence shown here is derived from an EMBL/GenBank/DDBJ whole genome shotgun (WGS) entry which is preliminary data.</text>
</comment>
<dbReference type="RefSeq" id="WP_039332888.1">
    <property type="nucleotide sequence ID" value="NZ_JTJJ01000057.1"/>
</dbReference>
<dbReference type="PANTHER" id="PTHR30419:SF8">
    <property type="entry name" value="NITROGEN ASSIMILATION TRANSCRIPTIONAL ACTIVATOR-RELATED"/>
    <property type="match status" value="1"/>
</dbReference>
<dbReference type="Gene3D" id="1.10.10.10">
    <property type="entry name" value="Winged helix-like DNA-binding domain superfamily/Winged helix DNA-binding domain"/>
    <property type="match status" value="1"/>
</dbReference>
<evidence type="ECO:0000256" key="3">
    <source>
        <dbReference type="ARBA" id="ARBA00023125"/>
    </source>
</evidence>
<sequence length="312" mass="35007">MFAFSRFLLYFTEVARQGSLRKASEVLHVSASSIDRQILRVEEQLDMPLFERHPSGLRMTAAGEILLNAAKNWQREFGRVCTQLDDLRGLRHGHVHIATIDAINRGFFSSILQRIREEYPGISFTLTTMSNIHIANALTAGDADFGIMLNPQSSRELLVKSFADLRLGIVVSSQHPLAKLESIRFSHCESWPFIVPAAPLMLADPLEALVNSSGIRLNEVGRTNNIHMLRSLVRDDVGISLMCWLDIVDEYRRGELKFIPLIDTVLKPFTLSLCVAPQRQLSIAASMMLRELESFFALMQSEEALAGVAPKM</sequence>
<keyword evidence="3" id="KW-0238">DNA-binding</keyword>
<evidence type="ECO:0000256" key="1">
    <source>
        <dbReference type="ARBA" id="ARBA00009437"/>
    </source>
</evidence>
<name>A0A0B1R612_9GAMM</name>
<dbReference type="Gene3D" id="3.40.190.290">
    <property type="match status" value="1"/>
</dbReference>
<dbReference type="PROSITE" id="PS50931">
    <property type="entry name" value="HTH_LYSR"/>
    <property type="match status" value="1"/>
</dbReference>
<accession>A0A0B1R612</accession>
<dbReference type="SUPFAM" id="SSF53850">
    <property type="entry name" value="Periplasmic binding protein-like II"/>
    <property type="match status" value="1"/>
</dbReference>
<evidence type="ECO:0000256" key="4">
    <source>
        <dbReference type="ARBA" id="ARBA00023163"/>
    </source>
</evidence>
<feature type="domain" description="HTH lysR-type" evidence="5">
    <location>
        <begin position="8"/>
        <end position="60"/>
    </location>
</feature>
<proteinExistence type="inferred from homology"/>
<gene>
    <name evidence="6" type="ORF">QU24_15815</name>
</gene>
<evidence type="ECO:0000256" key="2">
    <source>
        <dbReference type="ARBA" id="ARBA00023015"/>
    </source>
</evidence>
<protein>
    <submittedName>
        <fullName evidence="6">LysR family transcriptional regulator</fullName>
    </submittedName>
</protein>
<dbReference type="InterPro" id="IPR036390">
    <property type="entry name" value="WH_DNA-bd_sf"/>
</dbReference>
<dbReference type="Proteomes" id="UP000030853">
    <property type="component" value="Unassembled WGS sequence"/>
</dbReference>
<dbReference type="EMBL" id="JTJJ01000057">
    <property type="protein sequence ID" value="KHJ67096.1"/>
    <property type="molecule type" value="Genomic_DNA"/>
</dbReference>
<reference evidence="6 7" key="1">
    <citation type="submission" date="2014-11" db="EMBL/GenBank/DDBJ databases">
        <title>Genome sequencing of Pantoea rodasii ND03.</title>
        <authorList>
            <person name="Muhamad Yunos N.Y."/>
            <person name="Chan K.-G."/>
        </authorList>
    </citation>
    <scope>NUCLEOTIDE SEQUENCE [LARGE SCALE GENOMIC DNA]</scope>
    <source>
        <strain evidence="6 7">ND03</strain>
    </source>
</reference>
<dbReference type="InterPro" id="IPR050950">
    <property type="entry name" value="HTH-type_LysR_regulators"/>
</dbReference>
<evidence type="ECO:0000259" key="5">
    <source>
        <dbReference type="PROSITE" id="PS50931"/>
    </source>
</evidence>
<dbReference type="SUPFAM" id="SSF46785">
    <property type="entry name" value="Winged helix' DNA-binding domain"/>
    <property type="match status" value="1"/>
</dbReference>
<dbReference type="InterPro" id="IPR000847">
    <property type="entry name" value="LysR_HTH_N"/>
</dbReference>
<dbReference type="AlphaFoldDB" id="A0A0B1R612"/>
<organism evidence="6 7">
    <name type="scientific">Pantoea rodasii</name>
    <dbReference type="NCBI Taxonomy" id="1076549"/>
    <lineage>
        <taxon>Bacteria</taxon>
        <taxon>Pseudomonadati</taxon>
        <taxon>Pseudomonadota</taxon>
        <taxon>Gammaproteobacteria</taxon>
        <taxon>Enterobacterales</taxon>
        <taxon>Erwiniaceae</taxon>
        <taxon>Pantoea</taxon>
    </lineage>
</organism>
<dbReference type="PANTHER" id="PTHR30419">
    <property type="entry name" value="HTH-TYPE TRANSCRIPTIONAL REGULATOR YBHD"/>
    <property type="match status" value="1"/>
</dbReference>
<dbReference type="Pfam" id="PF00126">
    <property type="entry name" value="HTH_1"/>
    <property type="match status" value="1"/>
</dbReference>
<dbReference type="GO" id="GO:0003677">
    <property type="term" value="F:DNA binding"/>
    <property type="evidence" value="ECO:0007669"/>
    <property type="project" value="UniProtKB-KW"/>
</dbReference>
<evidence type="ECO:0000313" key="7">
    <source>
        <dbReference type="Proteomes" id="UP000030853"/>
    </source>
</evidence>
<dbReference type="Pfam" id="PF03466">
    <property type="entry name" value="LysR_substrate"/>
    <property type="match status" value="1"/>
</dbReference>
<keyword evidence="4" id="KW-0804">Transcription</keyword>
<evidence type="ECO:0000313" key="6">
    <source>
        <dbReference type="EMBL" id="KHJ67096.1"/>
    </source>
</evidence>
<dbReference type="GO" id="GO:0003700">
    <property type="term" value="F:DNA-binding transcription factor activity"/>
    <property type="evidence" value="ECO:0007669"/>
    <property type="project" value="InterPro"/>
</dbReference>
<dbReference type="InterPro" id="IPR005119">
    <property type="entry name" value="LysR_subst-bd"/>
</dbReference>
<comment type="similarity">
    <text evidence="1">Belongs to the LysR transcriptional regulatory family.</text>
</comment>